<sequence length="364" mass="41331">MKNKFISKRSFLILLLPFAIIFSHFSSLNPSTVERVYSTKIYKFISQILSIITGIIPISVAELILLSLFAFMVYKLVTLILAMINDKKKRYKILANNLVNLVLAISTIYFIFIFSWGLNYHRSTFAEIAGYDEVTYTSVELAQLAEHLIDQANDLRQHVEENKDGVMTLPNGSFDVMRRADKGFDNAAEVYPALGGKYGKPKVVLMSRVMSYTGVWGVYFPFTAEANVNISIPDSLIPSTALHEMAHQRGFAREDEADYIAYLTATMHPDVDFQYSGTLMALRHTMRALARADVDVFKELYSTFGDGLQRDWDHINAHNQQHESIVRRASSQINNTYLKANAQKDGVQSYGRMIDLLMANYLQN</sequence>
<accession>A0A7G9WBE9</accession>
<dbReference type="Pfam" id="PF12725">
    <property type="entry name" value="DUF3810"/>
    <property type="match status" value="1"/>
</dbReference>
<dbReference type="Proteomes" id="UP000516160">
    <property type="component" value="Chromosome"/>
</dbReference>
<name>A0A7G9WBE9_ALKCA</name>
<feature type="transmembrane region" description="Helical" evidence="1">
    <location>
        <begin position="44"/>
        <end position="77"/>
    </location>
</feature>
<reference evidence="2 3" key="1">
    <citation type="submission" date="2020-07" db="EMBL/GenBank/DDBJ databases">
        <title>Alkalicella. sp. LB2 genome.</title>
        <authorList>
            <person name="Postec A."/>
            <person name="Quemeneur M."/>
        </authorList>
    </citation>
    <scope>NUCLEOTIDE SEQUENCE [LARGE SCALE GENOMIC DNA]</scope>
    <source>
        <strain evidence="2 3">LB2</strain>
    </source>
</reference>
<dbReference type="RefSeq" id="WP_213166409.1">
    <property type="nucleotide sequence ID" value="NZ_CP058559.1"/>
</dbReference>
<dbReference type="KEGG" id="acae:HYG86_15165"/>
<feature type="transmembrane region" description="Helical" evidence="1">
    <location>
        <begin position="98"/>
        <end position="118"/>
    </location>
</feature>
<keyword evidence="3" id="KW-1185">Reference proteome</keyword>
<proteinExistence type="predicted"/>
<evidence type="ECO:0000313" key="3">
    <source>
        <dbReference type="Proteomes" id="UP000516160"/>
    </source>
</evidence>
<organism evidence="2 3">
    <name type="scientific">Alkalicella caledoniensis</name>
    <dbReference type="NCBI Taxonomy" id="2731377"/>
    <lineage>
        <taxon>Bacteria</taxon>
        <taxon>Bacillati</taxon>
        <taxon>Bacillota</taxon>
        <taxon>Clostridia</taxon>
        <taxon>Eubacteriales</taxon>
        <taxon>Proteinivoracaceae</taxon>
        <taxon>Alkalicella</taxon>
    </lineage>
</organism>
<evidence type="ECO:0000313" key="2">
    <source>
        <dbReference type="EMBL" id="QNO16011.1"/>
    </source>
</evidence>
<dbReference type="AlphaFoldDB" id="A0A7G9WBE9"/>
<protein>
    <submittedName>
        <fullName evidence="2">DUF3810 domain-containing protein</fullName>
    </submittedName>
</protein>
<keyword evidence="1" id="KW-1133">Transmembrane helix</keyword>
<gene>
    <name evidence="2" type="ORF">HYG86_15165</name>
</gene>
<evidence type="ECO:0000256" key="1">
    <source>
        <dbReference type="SAM" id="Phobius"/>
    </source>
</evidence>
<dbReference type="EMBL" id="CP058559">
    <property type="protein sequence ID" value="QNO16011.1"/>
    <property type="molecule type" value="Genomic_DNA"/>
</dbReference>
<keyword evidence="1" id="KW-0472">Membrane</keyword>
<dbReference type="InterPro" id="IPR024294">
    <property type="entry name" value="DUF3810"/>
</dbReference>
<keyword evidence="1" id="KW-0812">Transmembrane</keyword>